<protein>
    <submittedName>
        <fullName evidence="2">Uncharacterized protein</fullName>
    </submittedName>
</protein>
<feature type="region of interest" description="Disordered" evidence="1">
    <location>
        <begin position="22"/>
        <end position="44"/>
    </location>
</feature>
<reference evidence="2" key="1">
    <citation type="submission" date="2023-05" db="EMBL/GenBank/DDBJ databases">
        <authorList>
            <person name="Stuckert A."/>
        </authorList>
    </citation>
    <scope>NUCLEOTIDE SEQUENCE</scope>
</reference>
<proteinExistence type="predicted"/>
<gene>
    <name evidence="2" type="ORF">SPARVUS_LOCUS1307045</name>
</gene>
<evidence type="ECO:0000313" key="2">
    <source>
        <dbReference type="EMBL" id="CAI9537907.1"/>
    </source>
</evidence>
<comment type="caution">
    <text evidence="2">The sequence shown here is derived from an EMBL/GenBank/DDBJ whole genome shotgun (WGS) entry which is preliminary data.</text>
</comment>
<dbReference type="Proteomes" id="UP001162483">
    <property type="component" value="Unassembled WGS sequence"/>
</dbReference>
<organism evidence="2 3">
    <name type="scientific">Staurois parvus</name>
    <dbReference type="NCBI Taxonomy" id="386267"/>
    <lineage>
        <taxon>Eukaryota</taxon>
        <taxon>Metazoa</taxon>
        <taxon>Chordata</taxon>
        <taxon>Craniata</taxon>
        <taxon>Vertebrata</taxon>
        <taxon>Euteleostomi</taxon>
        <taxon>Amphibia</taxon>
        <taxon>Batrachia</taxon>
        <taxon>Anura</taxon>
        <taxon>Neobatrachia</taxon>
        <taxon>Ranoidea</taxon>
        <taxon>Ranidae</taxon>
        <taxon>Staurois</taxon>
    </lineage>
</organism>
<evidence type="ECO:0000313" key="3">
    <source>
        <dbReference type="Proteomes" id="UP001162483"/>
    </source>
</evidence>
<keyword evidence="3" id="KW-1185">Reference proteome</keyword>
<sequence>MISALMIGAQQCTHLCHPAVHPPVSPSSATHLCPSVQPSSAASH</sequence>
<accession>A0ABN9ARD6</accession>
<name>A0ABN9ARD6_9NEOB</name>
<dbReference type="EMBL" id="CATNWA010000733">
    <property type="protein sequence ID" value="CAI9537907.1"/>
    <property type="molecule type" value="Genomic_DNA"/>
</dbReference>
<evidence type="ECO:0000256" key="1">
    <source>
        <dbReference type="SAM" id="MobiDB-lite"/>
    </source>
</evidence>